<evidence type="ECO:0000313" key="2">
    <source>
        <dbReference type="Proteomes" id="UP000324222"/>
    </source>
</evidence>
<evidence type="ECO:0000313" key="1">
    <source>
        <dbReference type="EMBL" id="MPC42591.1"/>
    </source>
</evidence>
<dbReference type="AlphaFoldDB" id="A0A5B7F675"/>
<reference evidence="1 2" key="1">
    <citation type="submission" date="2019-05" db="EMBL/GenBank/DDBJ databases">
        <title>Another draft genome of Portunus trituberculatus and its Hox gene families provides insights of decapod evolution.</title>
        <authorList>
            <person name="Jeong J.-H."/>
            <person name="Song I."/>
            <person name="Kim S."/>
            <person name="Choi T."/>
            <person name="Kim D."/>
            <person name="Ryu S."/>
            <person name="Kim W."/>
        </authorList>
    </citation>
    <scope>NUCLEOTIDE SEQUENCE [LARGE SCALE GENOMIC DNA]</scope>
    <source>
        <tissue evidence="1">Muscle</tissue>
    </source>
</reference>
<protein>
    <submittedName>
        <fullName evidence="1">Uncharacterized protein</fullName>
    </submittedName>
</protein>
<proteinExistence type="predicted"/>
<organism evidence="1 2">
    <name type="scientific">Portunus trituberculatus</name>
    <name type="common">Swimming crab</name>
    <name type="synonym">Neptunus trituberculatus</name>
    <dbReference type="NCBI Taxonomy" id="210409"/>
    <lineage>
        <taxon>Eukaryota</taxon>
        <taxon>Metazoa</taxon>
        <taxon>Ecdysozoa</taxon>
        <taxon>Arthropoda</taxon>
        <taxon>Crustacea</taxon>
        <taxon>Multicrustacea</taxon>
        <taxon>Malacostraca</taxon>
        <taxon>Eumalacostraca</taxon>
        <taxon>Eucarida</taxon>
        <taxon>Decapoda</taxon>
        <taxon>Pleocyemata</taxon>
        <taxon>Brachyura</taxon>
        <taxon>Eubrachyura</taxon>
        <taxon>Portunoidea</taxon>
        <taxon>Portunidae</taxon>
        <taxon>Portuninae</taxon>
        <taxon>Portunus</taxon>
    </lineage>
</organism>
<sequence length="91" mass="10649">MNIYMRFHDLVLLKASAACTPAATIPTLFADVICPVVVIYENFEVLLKLYDITWKRSRQIKMLEARERDRKAAACTERQREFQDPPYNIKV</sequence>
<keyword evidence="2" id="KW-1185">Reference proteome</keyword>
<dbReference type="EMBL" id="VSRR010005493">
    <property type="protein sequence ID" value="MPC42591.1"/>
    <property type="molecule type" value="Genomic_DNA"/>
</dbReference>
<comment type="caution">
    <text evidence="1">The sequence shown here is derived from an EMBL/GenBank/DDBJ whole genome shotgun (WGS) entry which is preliminary data.</text>
</comment>
<accession>A0A5B7F675</accession>
<gene>
    <name evidence="1" type="ORF">E2C01_036214</name>
</gene>
<name>A0A5B7F675_PORTR</name>
<dbReference type="Proteomes" id="UP000324222">
    <property type="component" value="Unassembled WGS sequence"/>
</dbReference>